<dbReference type="Gene3D" id="2.30.30.40">
    <property type="entry name" value="SH3 Domains"/>
    <property type="match status" value="1"/>
</dbReference>
<evidence type="ECO:0000256" key="2">
    <source>
        <dbReference type="PROSITE-ProRule" id="PRU00192"/>
    </source>
</evidence>
<keyword evidence="7" id="KW-1185">Reference proteome</keyword>
<keyword evidence="1 2" id="KW-0728">SH3 domain</keyword>
<comment type="caution">
    <text evidence="6">The sequence shown here is derived from an EMBL/GenBank/DDBJ whole genome shotgun (WGS) entry which is preliminary data.</text>
</comment>
<feature type="compositionally biased region" description="Polar residues" evidence="3">
    <location>
        <begin position="351"/>
        <end position="368"/>
    </location>
</feature>
<protein>
    <recommendedName>
        <fullName evidence="5">SH3 domain-containing protein</fullName>
    </recommendedName>
</protein>
<keyword evidence="4" id="KW-0472">Membrane</keyword>
<evidence type="ECO:0000256" key="3">
    <source>
        <dbReference type="SAM" id="MobiDB-lite"/>
    </source>
</evidence>
<accession>A0AAD5T0Y0</accession>
<gene>
    <name evidence="6" type="ORF">HK100_000590</name>
</gene>
<feature type="transmembrane region" description="Helical" evidence="4">
    <location>
        <begin position="41"/>
        <end position="64"/>
    </location>
</feature>
<evidence type="ECO:0000259" key="5">
    <source>
        <dbReference type="PROSITE" id="PS50002"/>
    </source>
</evidence>
<proteinExistence type="predicted"/>
<feature type="region of interest" description="Disordered" evidence="3">
    <location>
        <begin position="114"/>
        <end position="136"/>
    </location>
</feature>
<feature type="domain" description="SH3" evidence="5">
    <location>
        <begin position="282"/>
        <end position="343"/>
    </location>
</feature>
<name>A0AAD5T0Y0_9FUNG</name>
<evidence type="ECO:0000313" key="7">
    <source>
        <dbReference type="Proteomes" id="UP001211907"/>
    </source>
</evidence>
<dbReference type="EMBL" id="JADGJH010001119">
    <property type="protein sequence ID" value="KAJ3118510.1"/>
    <property type="molecule type" value="Genomic_DNA"/>
</dbReference>
<reference evidence="6" key="1">
    <citation type="submission" date="2020-05" db="EMBL/GenBank/DDBJ databases">
        <title>Phylogenomic resolution of chytrid fungi.</title>
        <authorList>
            <person name="Stajich J.E."/>
            <person name="Amses K."/>
            <person name="Simmons R."/>
            <person name="Seto K."/>
            <person name="Myers J."/>
            <person name="Bonds A."/>
            <person name="Quandt C.A."/>
            <person name="Barry K."/>
            <person name="Liu P."/>
            <person name="Grigoriev I."/>
            <person name="Longcore J.E."/>
            <person name="James T.Y."/>
        </authorList>
    </citation>
    <scope>NUCLEOTIDE SEQUENCE</scope>
    <source>
        <strain evidence="6">JEL0513</strain>
    </source>
</reference>
<keyword evidence="4" id="KW-0812">Transmembrane</keyword>
<dbReference type="InterPro" id="IPR001452">
    <property type="entry name" value="SH3_domain"/>
</dbReference>
<evidence type="ECO:0000313" key="6">
    <source>
        <dbReference type="EMBL" id="KAJ3118510.1"/>
    </source>
</evidence>
<dbReference type="SUPFAM" id="SSF50044">
    <property type="entry name" value="SH3-domain"/>
    <property type="match status" value="1"/>
</dbReference>
<sequence>MLNINLSNVTETSNSNKALLNIEIQTTASTSPNNSTATTNVPIPAIAGAIVGCTVFVAVGLLVLHSRQRKSRVVPDSIESPASIKDSCIRDQKYTTPVDTIAQMTATGIRLPQTTVDNSGITQPPKKPRIISSLPFKPSPMANSSTVYSPPDESSDGDNMISHKPLIIPRRTMSISTENPFGGGDACKRSIFSASRSQNNRRKPSILSPACTAPALVTAETLSPTRSVNNIVEKFMRHHQQNQQGSNILNSEVPPPLESLDSVNVSVESIASALSIDSDDIELEDKYEVQQPWVPQRFDELELFVGETVIVYQIFEDGWCDGRVEDTEETGAFPFACLKANLWPDNMFKNEVSQEPDSSEETSITSDLQRQRSIEEEHDTFGDFTSLQRKSNASSSSTHSNLSRISAQPYLTQDGSETAGTAKAKRFSGMLKNIDQLVQQEQEYQQQQQQDESEKKI</sequence>
<feature type="region of interest" description="Disordered" evidence="3">
    <location>
        <begin position="350"/>
        <end position="427"/>
    </location>
</feature>
<dbReference type="AlphaFoldDB" id="A0AAD5T0Y0"/>
<dbReference type="Proteomes" id="UP001211907">
    <property type="component" value="Unassembled WGS sequence"/>
</dbReference>
<feature type="compositionally biased region" description="Low complexity" evidence="3">
    <location>
        <begin position="391"/>
        <end position="406"/>
    </location>
</feature>
<organism evidence="6 7">
    <name type="scientific">Physocladia obscura</name>
    <dbReference type="NCBI Taxonomy" id="109957"/>
    <lineage>
        <taxon>Eukaryota</taxon>
        <taxon>Fungi</taxon>
        <taxon>Fungi incertae sedis</taxon>
        <taxon>Chytridiomycota</taxon>
        <taxon>Chytridiomycota incertae sedis</taxon>
        <taxon>Chytridiomycetes</taxon>
        <taxon>Chytridiales</taxon>
        <taxon>Chytriomycetaceae</taxon>
        <taxon>Physocladia</taxon>
    </lineage>
</organism>
<keyword evidence="4" id="KW-1133">Transmembrane helix</keyword>
<dbReference type="InterPro" id="IPR036028">
    <property type="entry name" value="SH3-like_dom_sf"/>
</dbReference>
<evidence type="ECO:0000256" key="4">
    <source>
        <dbReference type="SAM" id="Phobius"/>
    </source>
</evidence>
<feature type="compositionally biased region" description="Polar residues" evidence="3">
    <location>
        <begin position="409"/>
        <end position="419"/>
    </location>
</feature>
<dbReference type="SMART" id="SM00326">
    <property type="entry name" value="SH3"/>
    <property type="match status" value="1"/>
</dbReference>
<dbReference type="PROSITE" id="PS50002">
    <property type="entry name" value="SH3"/>
    <property type="match status" value="1"/>
</dbReference>
<feature type="compositionally biased region" description="Basic and acidic residues" evidence="3">
    <location>
        <begin position="369"/>
        <end position="381"/>
    </location>
</feature>
<evidence type="ECO:0000256" key="1">
    <source>
        <dbReference type="ARBA" id="ARBA00022443"/>
    </source>
</evidence>